<feature type="compositionally biased region" description="Low complexity" evidence="3">
    <location>
        <begin position="462"/>
        <end position="484"/>
    </location>
</feature>
<dbReference type="GO" id="GO:0003723">
    <property type="term" value="F:RNA binding"/>
    <property type="evidence" value="ECO:0007669"/>
    <property type="project" value="UniProtKB-UniRule"/>
</dbReference>
<protein>
    <recommendedName>
        <fullName evidence="4">RRM domain-containing protein</fullName>
    </recommendedName>
</protein>
<feature type="domain" description="RRM" evidence="4">
    <location>
        <begin position="426"/>
        <end position="533"/>
    </location>
</feature>
<feature type="region of interest" description="Disordered" evidence="3">
    <location>
        <begin position="261"/>
        <end position="432"/>
    </location>
</feature>
<reference evidence="6" key="1">
    <citation type="submission" date="2016-05" db="EMBL/GenBank/DDBJ databases">
        <title>Comparative genomics of biotechnologically important yeasts.</title>
        <authorList>
            <consortium name="DOE Joint Genome Institute"/>
            <person name="Riley R."/>
            <person name="Haridas S."/>
            <person name="Wolfe K.H."/>
            <person name="Lopes M.R."/>
            <person name="Hittinger C.T."/>
            <person name="Goker M."/>
            <person name="Salamov A."/>
            <person name="Wisecaver J."/>
            <person name="Long T.M."/>
            <person name="Aerts A.L."/>
            <person name="Barry K."/>
            <person name="Choi C."/>
            <person name="Clum A."/>
            <person name="Coughlan A.Y."/>
            <person name="Deshpande S."/>
            <person name="Douglass A.P."/>
            <person name="Hanson S.J."/>
            <person name="Klenk H.-P."/>
            <person name="Labutti K."/>
            <person name="Lapidus A."/>
            <person name="Lindquist E."/>
            <person name="Lipzen A."/>
            <person name="Meier-Kolthoff J.P."/>
            <person name="Ohm R.A."/>
            <person name="Otillar R.P."/>
            <person name="Pangilinan J."/>
            <person name="Peng Y."/>
            <person name="Rokas A."/>
            <person name="Rosa C.A."/>
            <person name="Scheuner C."/>
            <person name="Sibirny A.A."/>
            <person name="Slot J.C."/>
            <person name="Stielow J.B."/>
            <person name="Sun H."/>
            <person name="Kurtzman C.P."/>
            <person name="Blackwell M."/>
            <person name="Grigoriev I.V."/>
            <person name="Jeffries T.W."/>
        </authorList>
    </citation>
    <scope>NUCLEOTIDE SEQUENCE [LARGE SCALE GENOMIC DNA]</scope>
    <source>
        <strain evidence="6">NRRL Y-12698</strain>
    </source>
</reference>
<feature type="compositionally biased region" description="Low complexity" evidence="3">
    <location>
        <begin position="300"/>
        <end position="395"/>
    </location>
</feature>
<gene>
    <name evidence="5" type="ORF">BABINDRAFT_5710</name>
</gene>
<dbReference type="PANTHER" id="PTHR10501">
    <property type="entry name" value="U1 SMALL NUCLEAR RIBONUCLEOPROTEIN A/U2 SMALL NUCLEAR RIBONUCLEOPROTEIN B"/>
    <property type="match status" value="1"/>
</dbReference>
<dbReference type="Proteomes" id="UP000094336">
    <property type="component" value="Unassembled WGS sequence"/>
</dbReference>
<keyword evidence="6" id="KW-1185">Reference proteome</keyword>
<dbReference type="InterPro" id="IPR035979">
    <property type="entry name" value="RBD_domain_sf"/>
</dbReference>
<evidence type="ECO:0000313" key="5">
    <source>
        <dbReference type="EMBL" id="ODQ82798.1"/>
    </source>
</evidence>
<evidence type="ECO:0000313" key="6">
    <source>
        <dbReference type="Proteomes" id="UP000094336"/>
    </source>
</evidence>
<dbReference type="AlphaFoldDB" id="A0A1E3QYT9"/>
<feature type="compositionally biased region" description="Polar residues" evidence="3">
    <location>
        <begin position="217"/>
        <end position="230"/>
    </location>
</feature>
<dbReference type="STRING" id="984486.A0A1E3QYT9"/>
<feature type="compositionally biased region" description="Polar residues" evidence="3">
    <location>
        <begin position="543"/>
        <end position="553"/>
    </location>
</feature>
<dbReference type="OrthoDB" id="431169at2759"/>
<dbReference type="SUPFAM" id="SSF54928">
    <property type="entry name" value="RNA-binding domain, RBD"/>
    <property type="match status" value="1"/>
</dbReference>
<evidence type="ECO:0000256" key="2">
    <source>
        <dbReference type="PROSITE-ProRule" id="PRU00176"/>
    </source>
</evidence>
<feature type="region of interest" description="Disordered" evidence="3">
    <location>
        <begin position="217"/>
        <end position="236"/>
    </location>
</feature>
<proteinExistence type="predicted"/>
<dbReference type="EMBL" id="KV454426">
    <property type="protein sequence ID" value="ODQ82798.1"/>
    <property type="molecule type" value="Genomic_DNA"/>
</dbReference>
<evidence type="ECO:0000256" key="3">
    <source>
        <dbReference type="SAM" id="MobiDB-lite"/>
    </source>
</evidence>
<dbReference type="SMART" id="SM00360">
    <property type="entry name" value="RRM"/>
    <property type="match status" value="1"/>
</dbReference>
<dbReference type="PROSITE" id="PS50102">
    <property type="entry name" value="RRM"/>
    <property type="match status" value="1"/>
</dbReference>
<feature type="region of interest" description="Disordered" evidence="3">
    <location>
        <begin position="177"/>
        <end position="210"/>
    </location>
</feature>
<dbReference type="RefSeq" id="XP_018988126.1">
    <property type="nucleotide sequence ID" value="XM_019132275.1"/>
</dbReference>
<dbReference type="GeneID" id="30150128"/>
<feature type="region of interest" description="Disordered" evidence="3">
    <location>
        <begin position="457"/>
        <end position="484"/>
    </location>
</feature>
<evidence type="ECO:0000259" key="4">
    <source>
        <dbReference type="PROSITE" id="PS50102"/>
    </source>
</evidence>
<sequence>MLSSNIHSQQTLSSNELPLYMNTSPTSGTLLMNDLLLGRASSLSNSMMNMSLNTQPQHTNILPPPHLHLPPPYTLRISNLPPDISIREAHLIFALCASEIVGVTLSADSQYILASFKGQPAMQRVAQLLDSCSIFGPTFGPIKVELDEASLGLPGVNHNISPPTTNSSMNPAPGTAYDSYSGKRPSMGTQRSRFMFSDPFNGGNDPNAGLAVNTAIQSQAQQPPVSATPTSSQLSDLGSGKSLLLMEAQNDVREYEQLVRGDPWGPVAHPPSIQLPGGQNPPAQSAPQTPGFEWDRRRQNSAFFNGNGNSAGNALPSQMPTQQSVASQQAQTPTQQQQQQQHPIQLQQQQQQQQQQQPQLAQPVNSSSESQEPPQTQAQAISQAQASSQISAPQSGLPPNSVLPDLSLLARVPPPANPADQNPPCNTLYVGNLPPDATETELRSLFAPQKGFRRLSFRTKNATSTGASTSSSASTASTSSAAATPHSHGPMCFVEFEDVAHATRALAELYGRALPRPGGVGGKGGIRLSFSKNPLGVRGPGNQRRTSTNTNGYSYLYAK</sequence>
<evidence type="ECO:0000256" key="1">
    <source>
        <dbReference type="ARBA" id="ARBA00022884"/>
    </source>
</evidence>
<keyword evidence="1 2" id="KW-0694">RNA-binding</keyword>
<accession>A0A1E3QYT9</accession>
<name>A0A1E3QYT9_9ASCO</name>
<dbReference type="Gene3D" id="3.30.70.330">
    <property type="match status" value="1"/>
</dbReference>
<feature type="region of interest" description="Disordered" evidence="3">
    <location>
        <begin position="531"/>
        <end position="559"/>
    </location>
</feature>
<dbReference type="Pfam" id="PF00076">
    <property type="entry name" value="RRM_1"/>
    <property type="match status" value="1"/>
</dbReference>
<dbReference type="InterPro" id="IPR012677">
    <property type="entry name" value="Nucleotide-bd_a/b_plait_sf"/>
</dbReference>
<dbReference type="InterPro" id="IPR000504">
    <property type="entry name" value="RRM_dom"/>
</dbReference>
<organism evidence="5 6">
    <name type="scientific">Babjeviella inositovora NRRL Y-12698</name>
    <dbReference type="NCBI Taxonomy" id="984486"/>
    <lineage>
        <taxon>Eukaryota</taxon>
        <taxon>Fungi</taxon>
        <taxon>Dikarya</taxon>
        <taxon>Ascomycota</taxon>
        <taxon>Saccharomycotina</taxon>
        <taxon>Pichiomycetes</taxon>
        <taxon>Serinales incertae sedis</taxon>
        <taxon>Babjeviella</taxon>
    </lineage>
</organism>